<dbReference type="GO" id="GO:0046872">
    <property type="term" value="F:metal ion binding"/>
    <property type="evidence" value="ECO:0007669"/>
    <property type="project" value="UniProtKB-KW"/>
</dbReference>
<comment type="cofactor">
    <cofactor evidence="1 12">
        <name>Zn(2+)</name>
        <dbReference type="ChEBI" id="CHEBI:29105"/>
    </cofactor>
</comment>
<dbReference type="PANTHER" id="PTHR33694">
    <property type="entry name" value="UDP-3-O-ACYL-N-ACETYLGLUCOSAMINE DEACETYLASE 1, MITOCHONDRIAL-RELATED"/>
    <property type="match status" value="1"/>
</dbReference>
<keyword evidence="10 12" id="KW-0443">Lipid metabolism</keyword>
<keyword evidence="5 12" id="KW-0444">Lipid biosynthesis</keyword>
<evidence type="ECO:0000256" key="5">
    <source>
        <dbReference type="ARBA" id="ARBA00022516"/>
    </source>
</evidence>
<comment type="pathway">
    <text evidence="3 12">Glycolipid biosynthesis; lipid IV(A) biosynthesis; lipid IV(A) from (3R)-3-hydroxytetradecanoyl-[acyl-carrier-protein] and UDP-N-acetyl-alpha-D-glucosamine: step 2/6.</text>
</comment>
<dbReference type="UniPathway" id="UPA00359">
    <property type="reaction ID" value="UER00478"/>
</dbReference>
<dbReference type="GO" id="GO:0009245">
    <property type="term" value="P:lipid A biosynthetic process"/>
    <property type="evidence" value="ECO:0007669"/>
    <property type="project" value="UniProtKB-UniRule"/>
</dbReference>
<feature type="binding site" evidence="12">
    <location>
        <position position="245"/>
    </location>
    <ligand>
        <name>Zn(2+)</name>
        <dbReference type="ChEBI" id="CHEBI:29105"/>
    </ligand>
</feature>
<dbReference type="Proteomes" id="UP000322214">
    <property type="component" value="Chromosome"/>
</dbReference>
<evidence type="ECO:0000256" key="3">
    <source>
        <dbReference type="ARBA" id="ARBA00005002"/>
    </source>
</evidence>
<keyword evidence="9 12" id="KW-0862">Zinc</keyword>
<evidence type="ECO:0000313" key="14">
    <source>
        <dbReference type="Proteomes" id="UP000322214"/>
    </source>
</evidence>
<evidence type="ECO:0000256" key="9">
    <source>
        <dbReference type="ARBA" id="ARBA00022833"/>
    </source>
</evidence>
<dbReference type="InterPro" id="IPR015870">
    <property type="entry name" value="UDP-acyl_N-AcGlcN_deAcase_N"/>
</dbReference>
<dbReference type="EMBL" id="CP042912">
    <property type="protein sequence ID" value="QEG24161.1"/>
    <property type="molecule type" value="Genomic_DNA"/>
</dbReference>
<dbReference type="NCBIfam" id="TIGR00325">
    <property type="entry name" value="lpxC"/>
    <property type="match status" value="1"/>
</dbReference>
<dbReference type="STRING" id="980251.GCA_001642875_00653"/>
<dbReference type="InterPro" id="IPR004463">
    <property type="entry name" value="UDP-acyl_GlcNac_deAcase"/>
</dbReference>
<dbReference type="Gene3D" id="3.30.1700.10">
    <property type="entry name" value="lpxc deacetylase, domain 2"/>
    <property type="match status" value="1"/>
</dbReference>
<dbReference type="HAMAP" id="MF_00388">
    <property type="entry name" value="LpxC"/>
    <property type="match status" value="1"/>
</dbReference>
<dbReference type="EC" id="3.5.1.108" evidence="4 12"/>
<dbReference type="RefSeq" id="WP_075083452.1">
    <property type="nucleotide sequence ID" value="NZ_CP042912.1"/>
</dbReference>
<evidence type="ECO:0000256" key="11">
    <source>
        <dbReference type="ARBA" id="ARBA00024535"/>
    </source>
</evidence>
<dbReference type="PANTHER" id="PTHR33694:SF1">
    <property type="entry name" value="UDP-3-O-ACYL-N-ACETYLGLUCOSAMINE DEACETYLASE 1, MITOCHONDRIAL-RELATED"/>
    <property type="match status" value="1"/>
</dbReference>
<comment type="similarity">
    <text evidence="12">Belongs to the LpxC family.</text>
</comment>
<accession>A0A5B9PNP1</accession>
<feature type="binding site" evidence="12">
    <location>
        <position position="241"/>
    </location>
    <ligand>
        <name>Zn(2+)</name>
        <dbReference type="ChEBI" id="CHEBI:29105"/>
    </ligand>
</feature>
<sequence length="296" mass="33034">METTSRLQTTIANEVSVSGIGYWSGLDVTVKFRPAVSGTGVVFVRSDLDGKPEIPAQIHHRVQSPRRTTLSCNGHKVEMVEHILSALVGLQIDNCIVEVDRVEMPGMDGSSIAFARALQSAGRIEQDQPRKQIVLDTPIRIEEKGAWVEALPTANESFELVYDVDYPDCPAIGKQHTRYRLDRSTYQQQIAPARTFVLKHEAEVLRQQGLGKRVSYRDLLVFDDDGPIDNVLNFEDECGRHKILDMIGDLALTGYDIVGRVHGHKSGHRLNSQLAFAILHQAFDCDSLDNINRYSA</sequence>
<dbReference type="SUPFAM" id="SSF54211">
    <property type="entry name" value="Ribosomal protein S5 domain 2-like"/>
    <property type="match status" value="2"/>
</dbReference>
<evidence type="ECO:0000256" key="4">
    <source>
        <dbReference type="ARBA" id="ARBA00012745"/>
    </source>
</evidence>
<dbReference type="InterPro" id="IPR020568">
    <property type="entry name" value="Ribosomal_Su5_D2-typ_SF"/>
</dbReference>
<feature type="active site" description="Proton donor" evidence="12">
    <location>
        <position position="268"/>
    </location>
</feature>
<proteinExistence type="inferred from homology"/>
<protein>
    <recommendedName>
        <fullName evidence="4 12">UDP-3-O-acyl-N-acetylglucosamine deacetylase</fullName>
        <shortName evidence="12">UDP-3-O-acyl-GlcNAc deacetylase</shortName>
        <ecNumber evidence="4 12">3.5.1.108</ecNumber>
    </recommendedName>
    <alternativeName>
        <fullName evidence="12">UDP-3-O-[R-3-hydroxymyristoyl]-N-acetylglucosamine deacetylase</fullName>
    </alternativeName>
</protein>
<organism evidence="13 14">
    <name type="scientific">Mariniblastus fucicola</name>
    <dbReference type="NCBI Taxonomy" id="980251"/>
    <lineage>
        <taxon>Bacteria</taxon>
        <taxon>Pseudomonadati</taxon>
        <taxon>Planctomycetota</taxon>
        <taxon>Planctomycetia</taxon>
        <taxon>Pirellulales</taxon>
        <taxon>Pirellulaceae</taxon>
        <taxon>Mariniblastus</taxon>
    </lineage>
</organism>
<keyword evidence="7 12" id="KW-0479">Metal-binding</keyword>
<dbReference type="AlphaFoldDB" id="A0A5B9PNP1"/>
<dbReference type="GO" id="GO:0016020">
    <property type="term" value="C:membrane"/>
    <property type="evidence" value="ECO:0007669"/>
    <property type="project" value="GOC"/>
</dbReference>
<name>A0A5B9PNP1_9BACT</name>
<keyword evidence="14" id="KW-1185">Reference proteome</keyword>
<evidence type="ECO:0000256" key="6">
    <source>
        <dbReference type="ARBA" id="ARBA00022556"/>
    </source>
</evidence>
<evidence type="ECO:0000256" key="12">
    <source>
        <dbReference type="HAMAP-Rule" id="MF_00388"/>
    </source>
</evidence>
<comment type="catalytic activity">
    <reaction evidence="11 12">
        <text>a UDP-3-O-[(3R)-3-hydroxyacyl]-N-acetyl-alpha-D-glucosamine + H2O = a UDP-3-O-[(3R)-3-hydroxyacyl]-alpha-D-glucosamine + acetate</text>
        <dbReference type="Rhea" id="RHEA:67816"/>
        <dbReference type="ChEBI" id="CHEBI:15377"/>
        <dbReference type="ChEBI" id="CHEBI:30089"/>
        <dbReference type="ChEBI" id="CHEBI:137740"/>
        <dbReference type="ChEBI" id="CHEBI:173225"/>
        <dbReference type="EC" id="3.5.1.108"/>
    </reaction>
</comment>
<dbReference type="InterPro" id="IPR011334">
    <property type="entry name" value="UDP-acyl_GlcNac_deAcase_C"/>
</dbReference>
<dbReference type="KEGG" id="mff:MFFC18_40770"/>
<dbReference type="Pfam" id="PF03331">
    <property type="entry name" value="LpxC"/>
    <property type="match status" value="1"/>
</dbReference>
<keyword evidence="6 12" id="KW-0441">Lipid A biosynthesis</keyword>
<feature type="binding site" evidence="12">
    <location>
        <position position="82"/>
    </location>
    <ligand>
        <name>Zn(2+)</name>
        <dbReference type="ChEBI" id="CHEBI:29105"/>
    </ligand>
</feature>
<dbReference type="OrthoDB" id="9772788at2"/>
<reference evidence="13 14" key="1">
    <citation type="submission" date="2019-08" db="EMBL/GenBank/DDBJ databases">
        <title>Deep-cultivation of Planctomycetes and their phenomic and genomic characterization uncovers novel biology.</title>
        <authorList>
            <person name="Wiegand S."/>
            <person name="Jogler M."/>
            <person name="Boedeker C."/>
            <person name="Pinto D."/>
            <person name="Vollmers J."/>
            <person name="Rivas-Marin E."/>
            <person name="Kohn T."/>
            <person name="Peeters S.H."/>
            <person name="Heuer A."/>
            <person name="Rast P."/>
            <person name="Oberbeckmann S."/>
            <person name="Bunk B."/>
            <person name="Jeske O."/>
            <person name="Meyerdierks A."/>
            <person name="Storesund J.E."/>
            <person name="Kallscheuer N."/>
            <person name="Luecker S."/>
            <person name="Lage O.M."/>
            <person name="Pohl T."/>
            <person name="Merkel B.J."/>
            <person name="Hornburger P."/>
            <person name="Mueller R.-W."/>
            <person name="Bruemmer F."/>
            <person name="Labrenz M."/>
            <person name="Spormann A.M."/>
            <person name="Op den Camp H."/>
            <person name="Overmann J."/>
            <person name="Amann R."/>
            <person name="Jetten M.S.M."/>
            <person name="Mascher T."/>
            <person name="Medema M.H."/>
            <person name="Devos D.P."/>
            <person name="Kaster A.-K."/>
            <person name="Ovreas L."/>
            <person name="Rohde M."/>
            <person name="Galperin M.Y."/>
            <person name="Jogler C."/>
        </authorList>
    </citation>
    <scope>NUCLEOTIDE SEQUENCE [LARGE SCALE GENOMIC DNA]</scope>
    <source>
        <strain evidence="13 14">FC18</strain>
    </source>
</reference>
<dbReference type="GO" id="GO:0103117">
    <property type="term" value="F:UDP-3-O-acyl-N-acetylglucosamine deacetylase activity"/>
    <property type="evidence" value="ECO:0007669"/>
    <property type="project" value="UniProtKB-UniRule"/>
</dbReference>
<keyword evidence="8 12" id="KW-0378">Hydrolase</keyword>
<dbReference type="Gene3D" id="3.30.230.20">
    <property type="entry name" value="lpxc deacetylase, domain 1"/>
    <property type="match status" value="1"/>
</dbReference>
<gene>
    <name evidence="12 13" type="primary">lpxC</name>
    <name evidence="13" type="ORF">MFFC18_40770</name>
</gene>
<evidence type="ECO:0000256" key="8">
    <source>
        <dbReference type="ARBA" id="ARBA00022801"/>
    </source>
</evidence>
<evidence type="ECO:0000256" key="2">
    <source>
        <dbReference type="ARBA" id="ARBA00002923"/>
    </source>
</evidence>
<evidence type="ECO:0000313" key="13">
    <source>
        <dbReference type="EMBL" id="QEG24161.1"/>
    </source>
</evidence>
<evidence type="ECO:0000256" key="7">
    <source>
        <dbReference type="ARBA" id="ARBA00022723"/>
    </source>
</evidence>
<comment type="function">
    <text evidence="2 12">Catalyzes the hydrolysis of UDP-3-O-myristoyl-N-acetylglucosamine to form UDP-3-O-myristoylglucosamine and acetate, the committed step in lipid A biosynthesis.</text>
</comment>
<evidence type="ECO:0000256" key="1">
    <source>
        <dbReference type="ARBA" id="ARBA00001947"/>
    </source>
</evidence>
<evidence type="ECO:0000256" key="10">
    <source>
        <dbReference type="ARBA" id="ARBA00023098"/>
    </source>
</evidence>